<keyword evidence="2" id="KW-0175">Coiled coil</keyword>
<comment type="caution">
    <text evidence="5">The sequence shown here is derived from an EMBL/GenBank/DDBJ whole genome shotgun (WGS) entry which is preliminary data.</text>
</comment>
<evidence type="ECO:0000313" key="5">
    <source>
        <dbReference type="EMBL" id="CAI0460539.1"/>
    </source>
</evidence>
<feature type="compositionally biased region" description="Basic and acidic residues" evidence="3">
    <location>
        <begin position="253"/>
        <end position="271"/>
    </location>
</feature>
<dbReference type="Pfam" id="PF09745">
    <property type="entry name" value="NSRP1_N"/>
    <property type="match status" value="1"/>
</dbReference>
<feature type="compositionally biased region" description="Basic and acidic residues" evidence="3">
    <location>
        <begin position="295"/>
        <end position="310"/>
    </location>
</feature>
<evidence type="ECO:0000313" key="6">
    <source>
        <dbReference type="Proteomes" id="UP001154282"/>
    </source>
</evidence>
<dbReference type="InterPro" id="IPR018612">
    <property type="entry name" value="NSRP1_N"/>
</dbReference>
<evidence type="ECO:0000259" key="4">
    <source>
        <dbReference type="Pfam" id="PF09745"/>
    </source>
</evidence>
<organism evidence="5 6">
    <name type="scientific">Linum tenue</name>
    <dbReference type="NCBI Taxonomy" id="586396"/>
    <lineage>
        <taxon>Eukaryota</taxon>
        <taxon>Viridiplantae</taxon>
        <taxon>Streptophyta</taxon>
        <taxon>Embryophyta</taxon>
        <taxon>Tracheophyta</taxon>
        <taxon>Spermatophyta</taxon>
        <taxon>Magnoliopsida</taxon>
        <taxon>eudicotyledons</taxon>
        <taxon>Gunneridae</taxon>
        <taxon>Pentapetalae</taxon>
        <taxon>rosids</taxon>
        <taxon>fabids</taxon>
        <taxon>Malpighiales</taxon>
        <taxon>Linaceae</taxon>
        <taxon>Linum</taxon>
    </lineage>
</organism>
<protein>
    <recommendedName>
        <fullName evidence="4">Nuclear speckle splicing regulatory protein 1 N-terminal domain-containing protein</fullName>
    </recommendedName>
</protein>
<feature type="domain" description="Nuclear speckle splicing regulatory protein 1 N-terminal" evidence="4">
    <location>
        <begin position="61"/>
        <end position="177"/>
    </location>
</feature>
<keyword evidence="6" id="KW-1185">Reference proteome</keyword>
<dbReference type="GO" id="GO:0000381">
    <property type="term" value="P:regulation of alternative mRNA splicing, via spliceosome"/>
    <property type="evidence" value="ECO:0007669"/>
    <property type="project" value="InterPro"/>
</dbReference>
<feature type="compositionally biased region" description="Basic and acidic residues" evidence="3">
    <location>
        <begin position="198"/>
        <end position="220"/>
    </location>
</feature>
<dbReference type="EMBL" id="CAMGYJ010000008">
    <property type="protein sequence ID" value="CAI0460539.1"/>
    <property type="molecule type" value="Genomic_DNA"/>
</dbReference>
<dbReference type="Proteomes" id="UP001154282">
    <property type="component" value="Unassembled WGS sequence"/>
</dbReference>
<feature type="compositionally biased region" description="Basic and acidic residues" evidence="3">
    <location>
        <begin position="56"/>
        <end position="69"/>
    </location>
</feature>
<comment type="similarity">
    <text evidence="1">Belongs to the NSRP1 family.</text>
</comment>
<feature type="region of interest" description="Disordered" evidence="3">
    <location>
        <begin position="1"/>
        <end position="71"/>
    </location>
</feature>
<dbReference type="PANTHER" id="PTHR30060:SF0">
    <property type="entry name" value="COILED-COIL PROTEIN (DUF2040)-RELATED"/>
    <property type="match status" value="1"/>
</dbReference>
<evidence type="ECO:0000256" key="1">
    <source>
        <dbReference type="ARBA" id="ARBA00010126"/>
    </source>
</evidence>
<name>A0AAV0NPP2_9ROSI</name>
<feature type="compositionally biased region" description="Low complexity" evidence="3">
    <location>
        <begin position="272"/>
        <end position="281"/>
    </location>
</feature>
<sequence>MGHLGMSKYGLNLRVPKSQQNKKPPRPPPPKVLGFGDDEDDNVEQEILRQASKNKSLKDVEEQHKKALEEDPSAFDYDGVYDEMKQAVVRPRIEDKQQRKPKYIEALIQKAKERERQQEVVFERKIAKERSQDDHLYADKDKFVTNAYKRKLAEREQWLKEEKLRELKEQKDDVTKKSDLTDFYFNLTKNVAFGGQDAETRRQEKRAAEAKKAEEEKQDVGESSAGGVGGSKATPSSLPESEKPLDPSPDPDSQTHLEPTDLKPAADKPVSDDSSSVPAEEVTTEEQPPPAKQATADHYKRKQDEINAARERLLARKRAKLQQQLL</sequence>
<dbReference type="PANTHER" id="PTHR30060">
    <property type="entry name" value="INNER MEMBRANE PROTEIN"/>
    <property type="match status" value="1"/>
</dbReference>
<reference evidence="5" key="1">
    <citation type="submission" date="2022-08" db="EMBL/GenBank/DDBJ databases">
        <authorList>
            <person name="Gutierrez-Valencia J."/>
        </authorList>
    </citation>
    <scope>NUCLEOTIDE SEQUENCE</scope>
</reference>
<gene>
    <name evidence="5" type="ORF">LITE_LOCUS34506</name>
</gene>
<evidence type="ECO:0000256" key="2">
    <source>
        <dbReference type="ARBA" id="ARBA00023054"/>
    </source>
</evidence>
<feature type="region of interest" description="Disordered" evidence="3">
    <location>
        <begin position="191"/>
        <end position="310"/>
    </location>
</feature>
<dbReference type="AlphaFoldDB" id="A0AAV0NPP2"/>
<accession>A0AAV0NPP2</accession>
<proteinExistence type="inferred from homology"/>
<evidence type="ECO:0000256" key="3">
    <source>
        <dbReference type="SAM" id="MobiDB-lite"/>
    </source>
</evidence>